<dbReference type="AlphaFoldDB" id="A0AAD9ACV2"/>
<dbReference type="CDD" id="cd03784">
    <property type="entry name" value="GT1_Gtf-like"/>
    <property type="match status" value="1"/>
</dbReference>
<dbReference type="Gene3D" id="3.40.50.2000">
    <property type="entry name" value="Glycogen Phosphorylase B"/>
    <property type="match status" value="2"/>
</dbReference>
<gene>
    <name evidence="2" type="ORF">CCHR01_12095</name>
</gene>
<name>A0AAD9ACV2_9PEZI</name>
<dbReference type="EMBL" id="JAQOWY010000278">
    <property type="protein sequence ID" value="KAK1845292.1"/>
    <property type="molecule type" value="Genomic_DNA"/>
</dbReference>
<evidence type="ECO:0000313" key="2">
    <source>
        <dbReference type="EMBL" id="KAK1845292.1"/>
    </source>
</evidence>
<reference evidence="2" key="1">
    <citation type="submission" date="2023-01" db="EMBL/GenBank/DDBJ databases">
        <title>Colletotrichum chrysophilum M932 genome sequence.</title>
        <authorList>
            <person name="Baroncelli R."/>
        </authorList>
    </citation>
    <scope>NUCLEOTIDE SEQUENCE</scope>
    <source>
        <strain evidence="2">M932</strain>
    </source>
</reference>
<dbReference type="Gene3D" id="3.50.50.60">
    <property type="entry name" value="FAD/NAD(P)-binding domain"/>
    <property type="match status" value="1"/>
</dbReference>
<keyword evidence="1 2" id="KW-0808">Transferase</keyword>
<proteinExistence type="predicted"/>
<evidence type="ECO:0000256" key="1">
    <source>
        <dbReference type="ARBA" id="ARBA00022679"/>
    </source>
</evidence>
<dbReference type="GO" id="GO:0008194">
    <property type="term" value="F:UDP-glycosyltransferase activity"/>
    <property type="evidence" value="ECO:0007669"/>
    <property type="project" value="InterPro"/>
</dbReference>
<dbReference type="InterPro" id="IPR036188">
    <property type="entry name" value="FAD/NAD-bd_sf"/>
</dbReference>
<dbReference type="PANTHER" id="PTHR48045">
    <property type="entry name" value="UDP-GLYCOSYLTRANSFERASE 72B1"/>
    <property type="match status" value="1"/>
</dbReference>
<sequence length="926" mass="104425">MAMALSKKNPPLLPPRKILVVVTAGGSTNSAPMFEVCKYLHERGHTIEFATFAGREGYANPYPFVSAVHVVGRAITPEEEDRLYILFSEWSWSGNGLRNWIEGKKFFDAFWSETYENLKRVVETTRPDFLFADFHVDAARDMQREYNLPLATMWPQWPYFMCPVPYIPGRVGLEPRVQTSEHASMWDRFNQDIYLLKHPIAFADLFLTTKRMRAKKGLGILPMLPKPDHLVLVNSFVGLETPKETPPLLHAIGPILSDEYAPLDAELSEFYQTHDRTMFVAFGTHVILSRERLQSLKAGIISTLHAGHVNGVLWAIRGASKAAFSALTDSIIHTMSDGSRITLGSTELLENKHPHLKFVDFAPQRAVLAHPSTRLFFSHVGPSSANESLWHGVPMLSMGIYGDQLPRVLALDSAGVALSVKKETFTPAEIQEKVGKLMRDEEGHFQRNALRMQRIANLASRRKVLAADLIEEFMYDHELRFEICRDDEIAKKENGASGSWAVHTALREPSYCCGVILHHSRSMEPTSIPKSAPFHLPRQYGLKPFSFGIIGGGWYGCHIATSLRALGFRVKLFEQHDRLLHEASGNNQFRLHMGFHYPRHSETRIQSRDGFLRFIERYPDLSRSVPNNIYAVPTHDSLLDYGTYRTIMTSSGVHFTEALPTSFELTNVSGIMCTSERVLLLTKARAYFEAELKDVLELGHRIRRIDDTEDAVYIDDECFDFAIDATWGHYSKPDIPVLYEPTLLLYYEGPPDFPALTLVDGPLCSVYPTEAPGLFTLSSVPHTPLGQFATAEEAHAVRDGICSEVITVKRCLMEEQIEKYLPSFSQLFRYVGPQLSIKTKAVGAHDDRTCTVSRRGRTFSVMSGKIDTVFFAAERILSLIEVAQASSVKDTLSSLREDIMTVNTRTHLNDTGRRLRGDEIFGHSQL</sequence>
<evidence type="ECO:0000313" key="3">
    <source>
        <dbReference type="Proteomes" id="UP001243330"/>
    </source>
</evidence>
<keyword evidence="3" id="KW-1185">Reference proteome</keyword>
<protein>
    <submittedName>
        <fullName evidence="2">Udp-glucosyl transferase family protein</fullName>
    </submittedName>
</protein>
<dbReference type="InterPro" id="IPR002213">
    <property type="entry name" value="UDP_glucos_trans"/>
</dbReference>
<accession>A0AAD9ACV2</accession>
<dbReference type="SUPFAM" id="SSF51905">
    <property type="entry name" value="FAD/NAD(P)-binding domain"/>
    <property type="match status" value="2"/>
</dbReference>
<dbReference type="Pfam" id="PF00201">
    <property type="entry name" value="UDPGT"/>
    <property type="match status" value="1"/>
</dbReference>
<comment type="caution">
    <text evidence="2">The sequence shown here is derived from an EMBL/GenBank/DDBJ whole genome shotgun (WGS) entry which is preliminary data.</text>
</comment>
<dbReference type="SUPFAM" id="SSF53756">
    <property type="entry name" value="UDP-Glycosyltransferase/glycogen phosphorylase"/>
    <property type="match status" value="1"/>
</dbReference>
<dbReference type="Pfam" id="PF13450">
    <property type="entry name" value="NAD_binding_8"/>
    <property type="match status" value="1"/>
</dbReference>
<dbReference type="PANTHER" id="PTHR48045:SF34">
    <property type="entry name" value="ISOFLAVONE 7-O-GLUCOSYLTRANSFERASE 1-LIKE"/>
    <property type="match status" value="1"/>
</dbReference>
<organism evidence="2 3">
    <name type="scientific">Colletotrichum chrysophilum</name>
    <dbReference type="NCBI Taxonomy" id="1836956"/>
    <lineage>
        <taxon>Eukaryota</taxon>
        <taxon>Fungi</taxon>
        <taxon>Dikarya</taxon>
        <taxon>Ascomycota</taxon>
        <taxon>Pezizomycotina</taxon>
        <taxon>Sordariomycetes</taxon>
        <taxon>Hypocreomycetidae</taxon>
        <taxon>Glomerellales</taxon>
        <taxon>Glomerellaceae</taxon>
        <taxon>Colletotrichum</taxon>
        <taxon>Colletotrichum gloeosporioides species complex</taxon>
    </lineage>
</organism>
<dbReference type="Proteomes" id="UP001243330">
    <property type="component" value="Unassembled WGS sequence"/>
</dbReference>